<protein>
    <submittedName>
        <fullName evidence="1">Uncharacterized protein</fullName>
    </submittedName>
</protein>
<keyword evidence="2" id="KW-1185">Reference proteome</keyword>
<sequence length="953" mass="104504">MELPKPRASTAMPMARLLLLCLATSSVLEVVAQSNLGRFISIDCGLPGQTGYVDNRSTLSYATDAAFIDANAGSNHNISVQSGTPTLPKSLYSVRSFPDGARNCHTIGSLESGLKYLIRGDFLYGNYDGLNRLPVFDLYLGVNLWTTVNISNPYGAVYAEAIVVVPDDSVQVCLMNTGSGTPFINGLDLRPLKNKLYPLANETQALVLLHRLNLGPTDTSITISYPDDPYDRIWTPYVDATQQWGEISTDVEVPYNADNFEAPSAVMQTAITTQNVSDSIELTLDLGSFPADLLLGYIQVLHFAELKKLPSNSLRQFYIYRNGALQLSGLENAYTPGYLWNGDFYSGSPFQSSSSDYILTLNATPKSTMPPIINAIEIFSVISTALVGTDLNDVSAITEIKGDYQVSKNWMGDPCIPTSVVWVGLTCSYAVSTPPIITSINMSFSALDGLLSSSFANLRNVQYLNLSNNNLIGSIPDALSQLPSLTLLDLSNNKLNGSIPPGFLKRIQDGSLDLRYGNNPNLCTNSRACQPAQVRSKRAIIIVAIVVVITVIVMLVAVLLFCVLRRNKKALKLKNERTTSTSTANVIYGDSSLRLENRRFTYNELDIITTNFQQVLGKGGFGYVYHGILEDGVQVAVKLRSHSSNQGVKEFIAEAQILTRIHHKNLVNMIGYCKDAEYMALVYEYMPEGNLREHIAGKDLNGGCLTWRQRLRIALESAQGLEYLHNGCNPPLIHRDVKTTNILLNTQLEAKIADFGLSKAFSVNNDAYVSTNTLVGTPGYVDPEYQATMQPSTKSNVYSFGVVLLELITGKPAILHDPEPIGIIRWAQQRLARGDIEGVVDSRMGGDYDVNSVWKTAEIALKCTEQASLQRPSMTDLVVQLRECLELGEDRTGIDTNNKPAYTGVSSGANPYMGYKSYTTTWQSNDVSQTKTALDVEHSLRRMPSMDDGPAAR</sequence>
<evidence type="ECO:0000313" key="2">
    <source>
        <dbReference type="Proteomes" id="UP001732700"/>
    </source>
</evidence>
<reference evidence="1" key="1">
    <citation type="submission" date="2021-05" db="EMBL/GenBank/DDBJ databases">
        <authorList>
            <person name="Scholz U."/>
            <person name="Mascher M."/>
            <person name="Fiebig A."/>
        </authorList>
    </citation>
    <scope>NUCLEOTIDE SEQUENCE [LARGE SCALE GENOMIC DNA]</scope>
</reference>
<name>A0ACD5ZTI3_AVESA</name>
<proteinExistence type="predicted"/>
<evidence type="ECO:0000313" key="1">
    <source>
        <dbReference type="EnsemblPlants" id="AVESA.00010b.r2.7AG1204720.1.CDS"/>
    </source>
</evidence>
<dbReference type="Proteomes" id="UP001732700">
    <property type="component" value="Chromosome 7A"/>
</dbReference>
<accession>A0ACD5ZTI3</accession>
<reference evidence="1" key="2">
    <citation type="submission" date="2025-09" db="UniProtKB">
        <authorList>
            <consortium name="EnsemblPlants"/>
        </authorList>
    </citation>
    <scope>IDENTIFICATION</scope>
</reference>
<organism evidence="1 2">
    <name type="scientific">Avena sativa</name>
    <name type="common">Oat</name>
    <dbReference type="NCBI Taxonomy" id="4498"/>
    <lineage>
        <taxon>Eukaryota</taxon>
        <taxon>Viridiplantae</taxon>
        <taxon>Streptophyta</taxon>
        <taxon>Embryophyta</taxon>
        <taxon>Tracheophyta</taxon>
        <taxon>Spermatophyta</taxon>
        <taxon>Magnoliopsida</taxon>
        <taxon>Liliopsida</taxon>
        <taxon>Poales</taxon>
        <taxon>Poaceae</taxon>
        <taxon>BOP clade</taxon>
        <taxon>Pooideae</taxon>
        <taxon>Poodae</taxon>
        <taxon>Poeae</taxon>
        <taxon>Poeae Chloroplast Group 1 (Aveneae type)</taxon>
        <taxon>Aveninae</taxon>
        <taxon>Avena</taxon>
    </lineage>
</organism>
<dbReference type="EnsemblPlants" id="AVESA.00010b.r2.7AG1204720.1">
    <property type="protein sequence ID" value="AVESA.00010b.r2.7AG1204720.1.CDS"/>
    <property type="gene ID" value="AVESA.00010b.r2.7AG1204720"/>
</dbReference>